<gene>
    <name evidence="2" type="ORF">TREES_T100000093</name>
</gene>
<accession>L9L9I4</accession>
<dbReference type="Proteomes" id="UP000011518">
    <property type="component" value="Unassembled WGS sequence"/>
</dbReference>
<dbReference type="EMBL" id="KB320453">
    <property type="protein sequence ID" value="ELW71770.1"/>
    <property type="molecule type" value="Genomic_DNA"/>
</dbReference>
<evidence type="ECO:0000313" key="3">
    <source>
        <dbReference type="Proteomes" id="UP000011518"/>
    </source>
</evidence>
<sequence>MIAVRVLSAHGATVVGKRSQITAQKDTVFGQWVLPEGRCGGNGCDDLANVKYGHYALGLSPSGAQLGTAGQSAEQLFEKLSSRSLRGGSHKQQASGTTEEAAVF</sequence>
<proteinExistence type="predicted"/>
<evidence type="ECO:0000313" key="2">
    <source>
        <dbReference type="EMBL" id="ELW71770.1"/>
    </source>
</evidence>
<name>L9L9I4_TUPCH</name>
<evidence type="ECO:0000256" key="1">
    <source>
        <dbReference type="SAM" id="MobiDB-lite"/>
    </source>
</evidence>
<reference evidence="3" key="2">
    <citation type="journal article" date="2013" name="Nat. Commun.">
        <title>Genome of the Chinese tree shrew.</title>
        <authorList>
            <person name="Fan Y."/>
            <person name="Huang Z.Y."/>
            <person name="Cao C.C."/>
            <person name="Chen C.S."/>
            <person name="Chen Y.X."/>
            <person name="Fan D.D."/>
            <person name="He J."/>
            <person name="Hou H.L."/>
            <person name="Hu L."/>
            <person name="Hu X.T."/>
            <person name="Jiang X.T."/>
            <person name="Lai R."/>
            <person name="Lang Y.S."/>
            <person name="Liang B."/>
            <person name="Liao S.G."/>
            <person name="Mu D."/>
            <person name="Ma Y.Y."/>
            <person name="Niu Y.Y."/>
            <person name="Sun X.Q."/>
            <person name="Xia J.Q."/>
            <person name="Xiao J."/>
            <person name="Xiong Z.Q."/>
            <person name="Xu L."/>
            <person name="Yang L."/>
            <person name="Zhang Y."/>
            <person name="Zhao W."/>
            <person name="Zhao X.D."/>
            <person name="Zheng Y.T."/>
            <person name="Zhou J.M."/>
            <person name="Zhu Y.B."/>
            <person name="Zhang G.J."/>
            <person name="Wang J."/>
            <person name="Yao Y.G."/>
        </authorList>
    </citation>
    <scope>NUCLEOTIDE SEQUENCE [LARGE SCALE GENOMIC DNA]</scope>
</reference>
<protein>
    <submittedName>
        <fullName evidence="2">Uncharacterized protein</fullName>
    </submittedName>
</protein>
<keyword evidence="3" id="KW-1185">Reference proteome</keyword>
<dbReference type="AlphaFoldDB" id="L9L9I4"/>
<dbReference type="InParanoid" id="L9L9I4"/>
<reference evidence="3" key="1">
    <citation type="submission" date="2012-07" db="EMBL/GenBank/DDBJ databases">
        <title>Genome of the Chinese tree shrew, a rising model animal genetically related to primates.</title>
        <authorList>
            <person name="Zhang G."/>
            <person name="Fan Y."/>
            <person name="Yao Y."/>
            <person name="Huang Z."/>
        </authorList>
    </citation>
    <scope>NUCLEOTIDE SEQUENCE [LARGE SCALE GENOMIC DNA]</scope>
</reference>
<feature type="region of interest" description="Disordered" evidence="1">
    <location>
        <begin position="82"/>
        <end position="104"/>
    </location>
</feature>
<organism evidence="2 3">
    <name type="scientific">Tupaia chinensis</name>
    <name type="common">Chinese tree shrew</name>
    <name type="synonym">Tupaia belangeri chinensis</name>
    <dbReference type="NCBI Taxonomy" id="246437"/>
    <lineage>
        <taxon>Eukaryota</taxon>
        <taxon>Metazoa</taxon>
        <taxon>Chordata</taxon>
        <taxon>Craniata</taxon>
        <taxon>Vertebrata</taxon>
        <taxon>Euteleostomi</taxon>
        <taxon>Mammalia</taxon>
        <taxon>Eutheria</taxon>
        <taxon>Euarchontoglires</taxon>
        <taxon>Scandentia</taxon>
        <taxon>Tupaiidae</taxon>
        <taxon>Tupaia</taxon>
    </lineage>
</organism>